<dbReference type="PROSITE" id="PS00373">
    <property type="entry name" value="GART"/>
    <property type="match status" value="1"/>
</dbReference>
<feature type="binding site" evidence="5">
    <location>
        <begin position="111"/>
        <end position="114"/>
    </location>
    <ligand>
        <name>(6S)-5,6,7,8-tetrahydrofolate</name>
        <dbReference type="ChEBI" id="CHEBI:57453"/>
    </ligand>
</feature>
<comment type="function">
    <text evidence="5">Attaches a formyl group to the free amino group of methionyl-tRNA(fMet). The formyl group appears to play a dual role in the initiator identity of N-formylmethionyl-tRNA by promoting its recognition by IF2 and preventing the misappropriation of this tRNA by the elongation apparatus.</text>
</comment>
<dbReference type="Gene3D" id="3.40.50.12230">
    <property type="match status" value="1"/>
</dbReference>
<reference evidence="8 9" key="1">
    <citation type="submission" date="2020-07" db="EMBL/GenBank/DDBJ databases">
        <title>Transfer of Campylobacter canadensis to the novel genus Avispirillum gen. nov., that also includes two novel species recovered from migratory waterfowl: Avispirillum anseris sp. nov. and Avispirillum brantae sp. nov.</title>
        <authorList>
            <person name="Miller W.G."/>
            <person name="Chapman M.H."/>
            <person name="Yee E."/>
            <person name="Inglis G.D."/>
        </authorList>
    </citation>
    <scope>NUCLEOTIDE SEQUENCE [LARGE SCALE GENOMIC DNA]</scope>
    <source>
        <strain evidence="8 9">L283</strain>
    </source>
</reference>
<dbReference type="InterPro" id="IPR044135">
    <property type="entry name" value="Met-tRNA-FMT_C"/>
</dbReference>
<dbReference type="SUPFAM" id="SSF53328">
    <property type="entry name" value="Formyltransferase"/>
    <property type="match status" value="1"/>
</dbReference>
<keyword evidence="3 5" id="KW-0808">Transferase</keyword>
<accession>A0ABS7WS86</accession>
<dbReference type="HAMAP" id="MF_00182">
    <property type="entry name" value="Formyl_trans"/>
    <property type="match status" value="1"/>
</dbReference>
<feature type="domain" description="Formyl transferase C-terminal" evidence="7">
    <location>
        <begin position="202"/>
        <end position="296"/>
    </location>
</feature>
<keyword evidence="9" id="KW-1185">Reference proteome</keyword>
<organism evidence="8 9">
    <name type="scientific">Campylobacter canadensis</name>
    <dbReference type="NCBI Taxonomy" id="449520"/>
    <lineage>
        <taxon>Bacteria</taxon>
        <taxon>Pseudomonadati</taxon>
        <taxon>Campylobacterota</taxon>
        <taxon>Epsilonproteobacteria</taxon>
        <taxon>Campylobacterales</taxon>
        <taxon>Campylobacteraceae</taxon>
        <taxon>Campylobacter</taxon>
    </lineage>
</organism>
<evidence type="ECO:0000259" key="7">
    <source>
        <dbReference type="Pfam" id="PF02911"/>
    </source>
</evidence>
<evidence type="ECO:0000256" key="2">
    <source>
        <dbReference type="ARBA" id="ARBA00012261"/>
    </source>
</evidence>
<dbReference type="CDD" id="cd08704">
    <property type="entry name" value="Met_tRNA_FMT_C"/>
    <property type="match status" value="1"/>
</dbReference>
<dbReference type="SUPFAM" id="SSF50486">
    <property type="entry name" value="FMT C-terminal domain-like"/>
    <property type="match status" value="1"/>
</dbReference>
<protein>
    <recommendedName>
        <fullName evidence="2 5">Methionyl-tRNA formyltransferase</fullName>
        <ecNumber evidence="2 5">2.1.2.9</ecNumber>
    </recommendedName>
</protein>
<feature type="domain" description="Formyl transferase N-terminal" evidence="6">
    <location>
        <begin position="4"/>
        <end position="164"/>
    </location>
</feature>
<evidence type="ECO:0000256" key="3">
    <source>
        <dbReference type="ARBA" id="ARBA00022679"/>
    </source>
</evidence>
<dbReference type="Pfam" id="PF02911">
    <property type="entry name" value="Formyl_trans_C"/>
    <property type="match status" value="1"/>
</dbReference>
<gene>
    <name evidence="5" type="primary">fmt</name>
    <name evidence="8" type="ORF">AVCANL283_04520</name>
</gene>
<dbReference type="RefSeq" id="WP_172230904.1">
    <property type="nucleotide sequence ID" value="NZ_CP035946.1"/>
</dbReference>
<keyword evidence="4 5" id="KW-0648">Protein biosynthesis</keyword>
<dbReference type="PANTHER" id="PTHR11138:SF5">
    <property type="entry name" value="METHIONYL-TRNA FORMYLTRANSFERASE, MITOCHONDRIAL"/>
    <property type="match status" value="1"/>
</dbReference>
<dbReference type="CDD" id="cd08646">
    <property type="entry name" value="FMT_core_Met-tRNA-FMT_N"/>
    <property type="match status" value="1"/>
</dbReference>
<dbReference type="EC" id="2.1.2.9" evidence="2 5"/>
<evidence type="ECO:0000256" key="1">
    <source>
        <dbReference type="ARBA" id="ARBA00010699"/>
    </source>
</evidence>
<proteinExistence type="inferred from homology"/>
<dbReference type="InterPro" id="IPR002376">
    <property type="entry name" value="Formyl_transf_N"/>
</dbReference>
<dbReference type="InterPro" id="IPR011034">
    <property type="entry name" value="Formyl_transferase-like_C_sf"/>
</dbReference>
<dbReference type="InterPro" id="IPR005794">
    <property type="entry name" value="Fmt"/>
</dbReference>
<dbReference type="Proteomes" id="UP000786183">
    <property type="component" value="Unassembled WGS sequence"/>
</dbReference>
<evidence type="ECO:0000256" key="5">
    <source>
        <dbReference type="HAMAP-Rule" id="MF_00182"/>
    </source>
</evidence>
<dbReference type="PANTHER" id="PTHR11138">
    <property type="entry name" value="METHIONYL-TRNA FORMYLTRANSFERASE"/>
    <property type="match status" value="1"/>
</dbReference>
<dbReference type="InterPro" id="IPR036477">
    <property type="entry name" value="Formyl_transf_N_sf"/>
</dbReference>
<sequence>MKKNIVFMGTPSYAVRILEELLNDNFNILAIFTQADKAVGRKQILTPSKVKEFAINNNLEDKVHTPKSLKGEEISNFISSLKPDYIVVAAYGKILPKSILDIAPCINLHASLLPKYRGASPIQSAILNQEKESGVCTMLMDVGLDTGDVLECVKANIENKNSKEVFELFSNLAANLCVKTLNNFEQIQAQKQDESKASHCVKLKKEDGLLNLDDARSVYAKYLAFYEWPEVFLENNIKLKEIKLVDTSSKNKEKGVISKINKNSFILTCLIGSIEVFRLQAAGKKELDAKSFLNGARLKQGDKLV</sequence>
<comment type="similarity">
    <text evidence="1 5">Belongs to the Fmt family.</text>
</comment>
<evidence type="ECO:0000259" key="6">
    <source>
        <dbReference type="Pfam" id="PF00551"/>
    </source>
</evidence>
<evidence type="ECO:0000313" key="9">
    <source>
        <dbReference type="Proteomes" id="UP000786183"/>
    </source>
</evidence>
<evidence type="ECO:0000313" key="8">
    <source>
        <dbReference type="EMBL" id="MBZ7987373.1"/>
    </source>
</evidence>
<dbReference type="NCBIfam" id="TIGR00460">
    <property type="entry name" value="fmt"/>
    <property type="match status" value="1"/>
</dbReference>
<dbReference type="GO" id="GO:0004479">
    <property type="term" value="F:methionyl-tRNA formyltransferase activity"/>
    <property type="evidence" value="ECO:0007669"/>
    <property type="project" value="UniProtKB-EC"/>
</dbReference>
<dbReference type="Pfam" id="PF00551">
    <property type="entry name" value="Formyl_trans_N"/>
    <property type="match status" value="1"/>
</dbReference>
<comment type="caution">
    <text evidence="8">The sequence shown here is derived from an EMBL/GenBank/DDBJ whole genome shotgun (WGS) entry which is preliminary data.</text>
</comment>
<comment type="catalytic activity">
    <reaction evidence="5">
        <text>L-methionyl-tRNA(fMet) + (6R)-10-formyltetrahydrofolate = N-formyl-L-methionyl-tRNA(fMet) + (6S)-5,6,7,8-tetrahydrofolate + H(+)</text>
        <dbReference type="Rhea" id="RHEA:24380"/>
        <dbReference type="Rhea" id="RHEA-COMP:9952"/>
        <dbReference type="Rhea" id="RHEA-COMP:9953"/>
        <dbReference type="ChEBI" id="CHEBI:15378"/>
        <dbReference type="ChEBI" id="CHEBI:57453"/>
        <dbReference type="ChEBI" id="CHEBI:78530"/>
        <dbReference type="ChEBI" id="CHEBI:78844"/>
        <dbReference type="ChEBI" id="CHEBI:195366"/>
        <dbReference type="EC" id="2.1.2.9"/>
    </reaction>
</comment>
<dbReference type="InterPro" id="IPR001555">
    <property type="entry name" value="GART_AS"/>
</dbReference>
<evidence type="ECO:0000256" key="4">
    <source>
        <dbReference type="ARBA" id="ARBA00022917"/>
    </source>
</evidence>
<dbReference type="InterPro" id="IPR005793">
    <property type="entry name" value="Formyl_trans_C"/>
</dbReference>
<name>A0ABS7WS86_9BACT</name>
<dbReference type="EMBL" id="JACGBB010000007">
    <property type="protein sequence ID" value="MBZ7987373.1"/>
    <property type="molecule type" value="Genomic_DNA"/>
</dbReference>
<dbReference type="InterPro" id="IPR041711">
    <property type="entry name" value="Met-tRNA-FMT_N"/>
</dbReference>